<reference evidence="2" key="1">
    <citation type="journal article" date="2019" name="Int. J. Syst. Evol. Microbiol.">
        <title>The Global Catalogue of Microorganisms (GCM) 10K type strain sequencing project: providing services to taxonomists for standard genome sequencing and annotation.</title>
        <authorList>
            <consortium name="The Broad Institute Genomics Platform"/>
            <consortium name="The Broad Institute Genome Sequencing Center for Infectious Disease"/>
            <person name="Wu L."/>
            <person name="Ma J."/>
        </authorList>
    </citation>
    <scope>NUCLEOTIDE SEQUENCE [LARGE SCALE GENOMIC DNA]</scope>
    <source>
        <strain evidence="2">JCM 13378</strain>
    </source>
</reference>
<keyword evidence="2" id="KW-1185">Reference proteome</keyword>
<protein>
    <recommendedName>
        <fullName evidence="3">Damage-inducible protein J</fullName>
    </recommendedName>
</protein>
<dbReference type="EMBL" id="BAAAEI010000011">
    <property type="protein sequence ID" value="GAA0356949.1"/>
    <property type="molecule type" value="Genomic_DNA"/>
</dbReference>
<dbReference type="Gene3D" id="1.10.1220.10">
    <property type="entry name" value="Met repressor-like"/>
    <property type="match status" value="1"/>
</dbReference>
<proteinExistence type="predicted"/>
<evidence type="ECO:0000313" key="2">
    <source>
        <dbReference type="Proteomes" id="UP001501757"/>
    </source>
</evidence>
<sequence>MDTRIQFRVSEQTKRLAQTMIESLGRTLSEACRQLTEELAAQQLKAMELDAWLTEQVNQAFAKLDNGSRRNGFNH</sequence>
<organism evidence="1 2">
    <name type="scientific">Bowmanella denitrificans</name>
    <dbReference type="NCBI Taxonomy" id="366582"/>
    <lineage>
        <taxon>Bacteria</taxon>
        <taxon>Pseudomonadati</taxon>
        <taxon>Pseudomonadota</taxon>
        <taxon>Gammaproteobacteria</taxon>
        <taxon>Alteromonadales</taxon>
        <taxon>Alteromonadaceae</taxon>
        <taxon>Bowmanella</taxon>
    </lineage>
</organism>
<gene>
    <name evidence="1" type="ORF">GCM10009092_21470</name>
</gene>
<evidence type="ECO:0008006" key="3">
    <source>
        <dbReference type="Google" id="ProtNLM"/>
    </source>
</evidence>
<name>A0ABP3GZP1_9ALTE</name>
<accession>A0ABP3GZP1</accession>
<dbReference type="InterPro" id="IPR013321">
    <property type="entry name" value="Arc_rbn_hlx_hlx"/>
</dbReference>
<evidence type="ECO:0000313" key="1">
    <source>
        <dbReference type="EMBL" id="GAA0356949.1"/>
    </source>
</evidence>
<dbReference type="Proteomes" id="UP001501757">
    <property type="component" value="Unassembled WGS sequence"/>
</dbReference>
<comment type="caution">
    <text evidence="1">The sequence shown here is derived from an EMBL/GenBank/DDBJ whole genome shotgun (WGS) entry which is preliminary data.</text>
</comment>
<dbReference type="RefSeq" id="WP_343844839.1">
    <property type="nucleotide sequence ID" value="NZ_BAAAEI010000011.1"/>
</dbReference>